<dbReference type="Proteomes" id="UP001519332">
    <property type="component" value="Unassembled WGS sequence"/>
</dbReference>
<dbReference type="InterPro" id="IPR014284">
    <property type="entry name" value="RNA_pol_sigma-70_dom"/>
</dbReference>
<evidence type="ECO:0000259" key="8">
    <source>
        <dbReference type="Pfam" id="PF08281"/>
    </source>
</evidence>
<dbReference type="Pfam" id="PF08281">
    <property type="entry name" value="Sigma70_r4_2"/>
    <property type="match status" value="1"/>
</dbReference>
<evidence type="ECO:0000256" key="6">
    <source>
        <dbReference type="RuleBase" id="RU000716"/>
    </source>
</evidence>
<evidence type="ECO:0000259" key="7">
    <source>
        <dbReference type="Pfam" id="PF04542"/>
    </source>
</evidence>
<sequence length="165" mass="18630">MSDQWFAELYETSYRRIVVATYSLVGDLGDAEELAQEAFAIAYSRRRRVIATDNPEAWLYTVAINLARRRWRRRRALDRLLRREIPVQPVPPPDVTGEHADLHAAIKGLTYDHRAVVVLHYLADMPVDEVALALSIPVGTVKSRLSRARAALAVTLGVDREVENA</sequence>
<dbReference type="InterPro" id="IPR036388">
    <property type="entry name" value="WH-like_DNA-bd_sf"/>
</dbReference>
<reference evidence="9 10" key="1">
    <citation type="submission" date="2021-03" db="EMBL/GenBank/DDBJ databases">
        <title>Sequencing the genomes of 1000 actinobacteria strains.</title>
        <authorList>
            <person name="Klenk H.-P."/>
        </authorList>
    </citation>
    <scope>NUCLEOTIDE SEQUENCE [LARGE SCALE GENOMIC DNA]</scope>
    <source>
        <strain evidence="9 10">DSM 46670</strain>
    </source>
</reference>
<dbReference type="InterPro" id="IPR014325">
    <property type="entry name" value="RNA_pol_sigma-E_actinobac"/>
</dbReference>
<dbReference type="PROSITE" id="PS01063">
    <property type="entry name" value="SIGMA70_ECF"/>
    <property type="match status" value="1"/>
</dbReference>
<name>A0ABS4TKS3_9PSEU</name>
<evidence type="ECO:0000256" key="1">
    <source>
        <dbReference type="ARBA" id="ARBA00010641"/>
    </source>
</evidence>
<feature type="domain" description="RNA polymerase sigma-70 region 2" evidence="7">
    <location>
        <begin position="9"/>
        <end position="75"/>
    </location>
</feature>
<dbReference type="InterPro" id="IPR013324">
    <property type="entry name" value="RNA_pol_sigma_r3/r4-like"/>
</dbReference>
<dbReference type="NCBIfam" id="TIGR02983">
    <property type="entry name" value="SigE-fam_strep"/>
    <property type="match status" value="1"/>
</dbReference>
<keyword evidence="5 6" id="KW-0804">Transcription</keyword>
<evidence type="ECO:0000256" key="4">
    <source>
        <dbReference type="ARBA" id="ARBA00023125"/>
    </source>
</evidence>
<keyword evidence="10" id="KW-1185">Reference proteome</keyword>
<evidence type="ECO:0000313" key="10">
    <source>
        <dbReference type="Proteomes" id="UP001519332"/>
    </source>
</evidence>
<dbReference type="Gene3D" id="1.10.1740.10">
    <property type="match status" value="1"/>
</dbReference>
<dbReference type="EMBL" id="JAGINW010000001">
    <property type="protein sequence ID" value="MBP2324491.1"/>
    <property type="molecule type" value="Genomic_DNA"/>
</dbReference>
<dbReference type="Pfam" id="PF04542">
    <property type="entry name" value="Sigma70_r2"/>
    <property type="match status" value="1"/>
</dbReference>
<dbReference type="CDD" id="cd06171">
    <property type="entry name" value="Sigma70_r4"/>
    <property type="match status" value="1"/>
</dbReference>
<evidence type="ECO:0000256" key="2">
    <source>
        <dbReference type="ARBA" id="ARBA00023015"/>
    </source>
</evidence>
<accession>A0ABS4TKS3</accession>
<dbReference type="InterPro" id="IPR000838">
    <property type="entry name" value="RNA_pol_sigma70_ECF_CS"/>
</dbReference>
<evidence type="ECO:0000256" key="5">
    <source>
        <dbReference type="ARBA" id="ARBA00023163"/>
    </source>
</evidence>
<dbReference type="RefSeq" id="WP_209641819.1">
    <property type="nucleotide sequence ID" value="NZ_JAGINW010000001.1"/>
</dbReference>
<keyword evidence="2 6" id="KW-0805">Transcription regulation</keyword>
<dbReference type="Gene3D" id="1.10.10.10">
    <property type="entry name" value="Winged helix-like DNA-binding domain superfamily/Winged helix DNA-binding domain"/>
    <property type="match status" value="1"/>
</dbReference>
<keyword evidence="4 6" id="KW-0238">DNA-binding</keyword>
<dbReference type="SUPFAM" id="SSF88659">
    <property type="entry name" value="Sigma3 and sigma4 domains of RNA polymerase sigma factors"/>
    <property type="match status" value="1"/>
</dbReference>
<evidence type="ECO:0000256" key="3">
    <source>
        <dbReference type="ARBA" id="ARBA00023082"/>
    </source>
</evidence>
<dbReference type="InterPro" id="IPR013249">
    <property type="entry name" value="RNA_pol_sigma70_r4_t2"/>
</dbReference>
<protein>
    <recommendedName>
        <fullName evidence="6">RNA polymerase sigma factor</fullName>
    </recommendedName>
</protein>
<dbReference type="InterPro" id="IPR039425">
    <property type="entry name" value="RNA_pol_sigma-70-like"/>
</dbReference>
<comment type="caution">
    <text evidence="9">The sequence shown here is derived from an EMBL/GenBank/DDBJ whole genome shotgun (WGS) entry which is preliminary data.</text>
</comment>
<proteinExistence type="inferred from homology"/>
<feature type="domain" description="RNA polymerase sigma factor 70 region 4 type 2" evidence="8">
    <location>
        <begin position="101"/>
        <end position="152"/>
    </location>
</feature>
<evidence type="ECO:0000313" key="9">
    <source>
        <dbReference type="EMBL" id="MBP2324491.1"/>
    </source>
</evidence>
<keyword evidence="3 6" id="KW-0731">Sigma factor</keyword>
<comment type="similarity">
    <text evidence="1 6">Belongs to the sigma-70 factor family. ECF subfamily.</text>
</comment>
<gene>
    <name evidence="9" type="ORF">JOF56_004876</name>
</gene>
<dbReference type="PANTHER" id="PTHR43133:SF50">
    <property type="entry name" value="ECF RNA POLYMERASE SIGMA FACTOR SIGM"/>
    <property type="match status" value="1"/>
</dbReference>
<organism evidence="9 10">
    <name type="scientific">Kibdelosporangium banguiense</name>
    <dbReference type="NCBI Taxonomy" id="1365924"/>
    <lineage>
        <taxon>Bacteria</taxon>
        <taxon>Bacillati</taxon>
        <taxon>Actinomycetota</taxon>
        <taxon>Actinomycetes</taxon>
        <taxon>Pseudonocardiales</taxon>
        <taxon>Pseudonocardiaceae</taxon>
        <taxon>Kibdelosporangium</taxon>
    </lineage>
</organism>
<dbReference type="InterPro" id="IPR013325">
    <property type="entry name" value="RNA_pol_sigma_r2"/>
</dbReference>
<dbReference type="SUPFAM" id="SSF88946">
    <property type="entry name" value="Sigma2 domain of RNA polymerase sigma factors"/>
    <property type="match status" value="1"/>
</dbReference>
<dbReference type="PANTHER" id="PTHR43133">
    <property type="entry name" value="RNA POLYMERASE ECF-TYPE SIGMA FACTO"/>
    <property type="match status" value="1"/>
</dbReference>
<dbReference type="NCBIfam" id="TIGR02937">
    <property type="entry name" value="sigma70-ECF"/>
    <property type="match status" value="1"/>
</dbReference>
<dbReference type="InterPro" id="IPR007627">
    <property type="entry name" value="RNA_pol_sigma70_r2"/>
</dbReference>